<protein>
    <submittedName>
        <fullName evidence="1">Uncharacterized protein</fullName>
    </submittedName>
</protein>
<proteinExistence type="predicted"/>
<organism evidence="1 2">
    <name type="scientific">Liparis tanakae</name>
    <name type="common">Tanaka's snailfish</name>
    <dbReference type="NCBI Taxonomy" id="230148"/>
    <lineage>
        <taxon>Eukaryota</taxon>
        <taxon>Metazoa</taxon>
        <taxon>Chordata</taxon>
        <taxon>Craniata</taxon>
        <taxon>Vertebrata</taxon>
        <taxon>Euteleostomi</taxon>
        <taxon>Actinopterygii</taxon>
        <taxon>Neopterygii</taxon>
        <taxon>Teleostei</taxon>
        <taxon>Neoteleostei</taxon>
        <taxon>Acanthomorphata</taxon>
        <taxon>Eupercaria</taxon>
        <taxon>Perciformes</taxon>
        <taxon>Cottioidei</taxon>
        <taxon>Cottales</taxon>
        <taxon>Liparidae</taxon>
        <taxon>Liparis</taxon>
    </lineage>
</organism>
<evidence type="ECO:0000313" key="2">
    <source>
        <dbReference type="Proteomes" id="UP000314294"/>
    </source>
</evidence>
<evidence type="ECO:0000313" key="1">
    <source>
        <dbReference type="EMBL" id="TNN57095.1"/>
    </source>
</evidence>
<sequence>MTPPKPRPSAKNTCVAASRHTLASSMISSCRGGRKSSNLVGQTKQDIWALAGIISLHRVRMVRSALFTLGVNMCRIPSTEPLSSRARTRKQISTT</sequence>
<reference evidence="1 2" key="1">
    <citation type="submission" date="2019-03" db="EMBL/GenBank/DDBJ databases">
        <title>First draft genome of Liparis tanakae, snailfish: a comprehensive survey of snailfish specific genes.</title>
        <authorList>
            <person name="Kim W."/>
            <person name="Song I."/>
            <person name="Jeong J.-H."/>
            <person name="Kim D."/>
            <person name="Kim S."/>
            <person name="Ryu S."/>
            <person name="Song J.Y."/>
            <person name="Lee S.K."/>
        </authorList>
    </citation>
    <scope>NUCLEOTIDE SEQUENCE [LARGE SCALE GENOMIC DNA]</scope>
    <source>
        <tissue evidence="1">Muscle</tissue>
    </source>
</reference>
<dbReference type="PROSITE" id="PS51257">
    <property type="entry name" value="PROKAR_LIPOPROTEIN"/>
    <property type="match status" value="1"/>
</dbReference>
<accession>A0A4Z2GVH6</accession>
<dbReference type="Proteomes" id="UP000314294">
    <property type="component" value="Unassembled WGS sequence"/>
</dbReference>
<gene>
    <name evidence="1" type="ORF">EYF80_032680</name>
</gene>
<comment type="caution">
    <text evidence="1">The sequence shown here is derived from an EMBL/GenBank/DDBJ whole genome shotgun (WGS) entry which is preliminary data.</text>
</comment>
<dbReference type="AlphaFoldDB" id="A0A4Z2GVH6"/>
<name>A0A4Z2GVH6_9TELE</name>
<keyword evidence="2" id="KW-1185">Reference proteome</keyword>
<dbReference type="EMBL" id="SRLO01000413">
    <property type="protein sequence ID" value="TNN57095.1"/>
    <property type="molecule type" value="Genomic_DNA"/>
</dbReference>